<evidence type="ECO:0000313" key="9">
    <source>
        <dbReference type="Proteomes" id="UP001289374"/>
    </source>
</evidence>
<accession>A0AAE1XH48</accession>
<dbReference type="Proteomes" id="UP001289374">
    <property type="component" value="Unassembled WGS sequence"/>
</dbReference>
<dbReference type="PANTHER" id="PTHR48475:SF1">
    <property type="entry name" value="RNASE H TYPE-1 DOMAIN-CONTAINING PROTEIN"/>
    <property type="match status" value="1"/>
</dbReference>
<dbReference type="InterPro" id="IPR041373">
    <property type="entry name" value="RT_RNaseH"/>
</dbReference>
<keyword evidence="1" id="KW-0808">Transferase</keyword>
<evidence type="ECO:0000256" key="5">
    <source>
        <dbReference type="ARBA" id="ARBA00022801"/>
    </source>
</evidence>
<dbReference type="AlphaFoldDB" id="A0AAE1XH48"/>
<protein>
    <recommendedName>
        <fullName evidence="7">Reverse transcriptase RNase H-like domain-containing protein</fullName>
    </recommendedName>
</protein>
<name>A0AAE1XH48_9LAMI</name>
<evidence type="ECO:0000259" key="7">
    <source>
        <dbReference type="Pfam" id="PF17917"/>
    </source>
</evidence>
<evidence type="ECO:0000256" key="3">
    <source>
        <dbReference type="ARBA" id="ARBA00022722"/>
    </source>
</evidence>
<feature type="domain" description="Reverse transcriptase RNase H-like" evidence="7">
    <location>
        <begin position="2"/>
        <end position="67"/>
    </location>
</feature>
<keyword evidence="2" id="KW-0548">Nucleotidyltransferase</keyword>
<dbReference type="EMBL" id="JACGWL010000001">
    <property type="protein sequence ID" value="KAK4411775.1"/>
    <property type="molecule type" value="Genomic_DNA"/>
</dbReference>
<keyword evidence="6" id="KW-0695">RNA-directed DNA polymerase</keyword>
<keyword evidence="9" id="KW-1185">Reference proteome</keyword>
<evidence type="ECO:0000256" key="1">
    <source>
        <dbReference type="ARBA" id="ARBA00022679"/>
    </source>
</evidence>
<sequence length="112" mass="12905">MAQGNEGGKEKTLYNPSKTLIENELKYSPNEKVCLALFYAIKKLMHYFNMYSIRLISHADLTKFMMSRPLLFELLATRPIVFNQYKIENVPPKAIKGQTLANFLADYPLSVK</sequence>
<evidence type="ECO:0000313" key="8">
    <source>
        <dbReference type="EMBL" id="KAK4411775.1"/>
    </source>
</evidence>
<dbReference type="GO" id="GO:0004519">
    <property type="term" value="F:endonuclease activity"/>
    <property type="evidence" value="ECO:0007669"/>
    <property type="project" value="UniProtKB-KW"/>
</dbReference>
<proteinExistence type="predicted"/>
<keyword evidence="3" id="KW-0540">Nuclease</keyword>
<keyword evidence="4" id="KW-0255">Endonuclease</keyword>
<comment type="caution">
    <text evidence="8">The sequence shown here is derived from an EMBL/GenBank/DDBJ whole genome shotgun (WGS) entry which is preliminary data.</text>
</comment>
<dbReference type="GO" id="GO:0016787">
    <property type="term" value="F:hydrolase activity"/>
    <property type="evidence" value="ECO:0007669"/>
    <property type="project" value="UniProtKB-KW"/>
</dbReference>
<organism evidence="8 9">
    <name type="scientific">Sesamum angolense</name>
    <dbReference type="NCBI Taxonomy" id="2727404"/>
    <lineage>
        <taxon>Eukaryota</taxon>
        <taxon>Viridiplantae</taxon>
        <taxon>Streptophyta</taxon>
        <taxon>Embryophyta</taxon>
        <taxon>Tracheophyta</taxon>
        <taxon>Spermatophyta</taxon>
        <taxon>Magnoliopsida</taxon>
        <taxon>eudicotyledons</taxon>
        <taxon>Gunneridae</taxon>
        <taxon>Pentapetalae</taxon>
        <taxon>asterids</taxon>
        <taxon>lamiids</taxon>
        <taxon>Lamiales</taxon>
        <taxon>Pedaliaceae</taxon>
        <taxon>Sesamum</taxon>
    </lineage>
</organism>
<evidence type="ECO:0000256" key="4">
    <source>
        <dbReference type="ARBA" id="ARBA00022759"/>
    </source>
</evidence>
<gene>
    <name evidence="8" type="ORF">Sango_0250500</name>
</gene>
<keyword evidence="5" id="KW-0378">Hydrolase</keyword>
<dbReference type="PANTHER" id="PTHR48475">
    <property type="entry name" value="RIBONUCLEASE H"/>
    <property type="match status" value="1"/>
</dbReference>
<dbReference type="GO" id="GO:0003964">
    <property type="term" value="F:RNA-directed DNA polymerase activity"/>
    <property type="evidence" value="ECO:0007669"/>
    <property type="project" value="UniProtKB-KW"/>
</dbReference>
<reference evidence="8" key="1">
    <citation type="submission" date="2020-06" db="EMBL/GenBank/DDBJ databases">
        <authorList>
            <person name="Li T."/>
            <person name="Hu X."/>
            <person name="Zhang T."/>
            <person name="Song X."/>
            <person name="Zhang H."/>
            <person name="Dai N."/>
            <person name="Sheng W."/>
            <person name="Hou X."/>
            <person name="Wei L."/>
        </authorList>
    </citation>
    <scope>NUCLEOTIDE SEQUENCE</scope>
    <source>
        <strain evidence="8">K16</strain>
        <tissue evidence="8">Leaf</tissue>
    </source>
</reference>
<evidence type="ECO:0000256" key="2">
    <source>
        <dbReference type="ARBA" id="ARBA00022695"/>
    </source>
</evidence>
<dbReference type="Pfam" id="PF17917">
    <property type="entry name" value="RT_RNaseH"/>
    <property type="match status" value="1"/>
</dbReference>
<evidence type="ECO:0000256" key="6">
    <source>
        <dbReference type="ARBA" id="ARBA00022918"/>
    </source>
</evidence>
<reference evidence="8" key="2">
    <citation type="journal article" date="2024" name="Plant">
        <title>Genomic evolution and insights into agronomic trait innovations of Sesamum species.</title>
        <authorList>
            <person name="Miao H."/>
            <person name="Wang L."/>
            <person name="Qu L."/>
            <person name="Liu H."/>
            <person name="Sun Y."/>
            <person name="Le M."/>
            <person name="Wang Q."/>
            <person name="Wei S."/>
            <person name="Zheng Y."/>
            <person name="Lin W."/>
            <person name="Duan Y."/>
            <person name="Cao H."/>
            <person name="Xiong S."/>
            <person name="Wang X."/>
            <person name="Wei L."/>
            <person name="Li C."/>
            <person name="Ma Q."/>
            <person name="Ju M."/>
            <person name="Zhao R."/>
            <person name="Li G."/>
            <person name="Mu C."/>
            <person name="Tian Q."/>
            <person name="Mei H."/>
            <person name="Zhang T."/>
            <person name="Gao T."/>
            <person name="Zhang H."/>
        </authorList>
    </citation>
    <scope>NUCLEOTIDE SEQUENCE</scope>
    <source>
        <strain evidence="8">K16</strain>
    </source>
</reference>